<dbReference type="GO" id="GO:0016020">
    <property type="term" value="C:membrane"/>
    <property type="evidence" value="ECO:0007669"/>
    <property type="project" value="UniProtKB-SubCell"/>
</dbReference>
<keyword evidence="5 8" id="KW-1133">Transmembrane helix</keyword>
<dbReference type="GO" id="GO:0012505">
    <property type="term" value="C:endomembrane system"/>
    <property type="evidence" value="ECO:0007669"/>
    <property type="project" value="UniProtKB-ARBA"/>
</dbReference>
<sequence length="210" mass="22309">MTRLVVRALAVAQPYLRNPLRIPPRIGAAATLFVLSFWFLFGAVTSLLRLLLKPADFAVNLCLGSALHYAALVALRGVGRQLQLMASTERLPFTMATATSFLAAAYVGLRGERLGSLMHLAAFGRESVPRPRLSRRGSGEPGSGGESGGRLGRVGAPPPLKRTGFWGALGLDEPALGPAQLQAARRAALSRLHHPAALLLSRDAEARESS</sequence>
<evidence type="ECO:0000256" key="9">
    <source>
        <dbReference type="SAM" id="MobiDB-lite"/>
    </source>
</evidence>
<dbReference type="GO" id="GO:0016192">
    <property type="term" value="P:vesicle-mediated transport"/>
    <property type="evidence" value="ECO:0007669"/>
    <property type="project" value="InterPro"/>
</dbReference>
<comment type="caution">
    <text evidence="8">Lacks conserved residue(s) required for the propagation of feature annotation.</text>
</comment>
<dbReference type="InterPro" id="IPR011691">
    <property type="entry name" value="Vesicle_transpt_SFT2"/>
</dbReference>
<keyword evidence="2 8" id="KW-0813">Transport</keyword>
<comment type="function">
    <text evidence="8">May be involved in fusion of retrograde transport vesicles derived from an endocytic compartment with the Golgi complex.</text>
</comment>
<keyword evidence="3 8" id="KW-0812">Transmembrane</keyword>
<dbReference type="GO" id="GO:0015031">
    <property type="term" value="P:protein transport"/>
    <property type="evidence" value="ECO:0007669"/>
    <property type="project" value="UniProtKB-KW"/>
</dbReference>
<dbReference type="InterPro" id="IPR007305">
    <property type="entry name" value="Vesicle_transpt_Got1/SFT2"/>
</dbReference>
<feature type="compositionally biased region" description="Gly residues" evidence="9">
    <location>
        <begin position="139"/>
        <end position="152"/>
    </location>
</feature>
<dbReference type="HOGENOM" id="CLU_1312199_0_0_1"/>
<dbReference type="GO" id="GO:0005737">
    <property type="term" value="C:cytoplasm"/>
    <property type="evidence" value="ECO:0007669"/>
    <property type="project" value="UniProtKB-ARBA"/>
</dbReference>
<comment type="similarity">
    <text evidence="7 8">Belongs to the SFT2 family.</text>
</comment>
<organism evidence="10 11">
    <name type="scientific">Emiliania huxleyi (strain CCMP1516)</name>
    <dbReference type="NCBI Taxonomy" id="280463"/>
    <lineage>
        <taxon>Eukaryota</taxon>
        <taxon>Haptista</taxon>
        <taxon>Haptophyta</taxon>
        <taxon>Prymnesiophyceae</taxon>
        <taxon>Isochrysidales</taxon>
        <taxon>Noelaerhabdaceae</taxon>
        <taxon>Emiliania</taxon>
    </lineage>
</organism>
<comment type="subcellular location">
    <subcellularLocation>
        <location evidence="1 8">Membrane</location>
        <topology evidence="1 8">Multi-pass membrane protein</topology>
    </subcellularLocation>
</comment>
<keyword evidence="6 8" id="KW-0472">Membrane</keyword>
<dbReference type="AlphaFoldDB" id="A0A0D3IFC0"/>
<dbReference type="PANTHER" id="PTHR23137">
    <property type="entry name" value="VESICLE TRANSPORT PROTEIN-RELATED"/>
    <property type="match status" value="1"/>
</dbReference>
<reference evidence="10" key="2">
    <citation type="submission" date="2024-10" db="UniProtKB">
        <authorList>
            <consortium name="EnsemblProtists"/>
        </authorList>
    </citation>
    <scope>IDENTIFICATION</scope>
</reference>
<evidence type="ECO:0000256" key="4">
    <source>
        <dbReference type="ARBA" id="ARBA00022927"/>
    </source>
</evidence>
<dbReference type="EnsemblProtists" id="EOD09955">
    <property type="protein sequence ID" value="EOD09955"/>
    <property type="gene ID" value="EMIHUDRAFT_216051"/>
</dbReference>
<feature type="transmembrane region" description="Helical" evidence="8">
    <location>
        <begin position="26"/>
        <end position="51"/>
    </location>
</feature>
<dbReference type="KEGG" id="ehx:EMIHUDRAFT_216051"/>
<evidence type="ECO:0000313" key="11">
    <source>
        <dbReference type="Proteomes" id="UP000013827"/>
    </source>
</evidence>
<dbReference type="Proteomes" id="UP000013827">
    <property type="component" value="Unassembled WGS sequence"/>
</dbReference>
<dbReference type="GeneID" id="17256121"/>
<evidence type="ECO:0000256" key="1">
    <source>
        <dbReference type="ARBA" id="ARBA00004141"/>
    </source>
</evidence>
<evidence type="ECO:0000313" key="10">
    <source>
        <dbReference type="EnsemblProtists" id="EOD09955"/>
    </source>
</evidence>
<dbReference type="Pfam" id="PF04178">
    <property type="entry name" value="Got1"/>
    <property type="match status" value="1"/>
</dbReference>
<evidence type="ECO:0000256" key="5">
    <source>
        <dbReference type="ARBA" id="ARBA00022989"/>
    </source>
</evidence>
<proteinExistence type="inferred from homology"/>
<dbReference type="RefSeq" id="XP_005762384.1">
    <property type="nucleotide sequence ID" value="XM_005762327.1"/>
</dbReference>
<evidence type="ECO:0000256" key="2">
    <source>
        <dbReference type="ARBA" id="ARBA00022448"/>
    </source>
</evidence>
<evidence type="ECO:0000256" key="7">
    <source>
        <dbReference type="ARBA" id="ARBA00025800"/>
    </source>
</evidence>
<evidence type="ECO:0000256" key="8">
    <source>
        <dbReference type="RuleBase" id="RU363111"/>
    </source>
</evidence>
<name>A0A0D3IFC0_EMIH1</name>
<keyword evidence="4 8" id="KW-0653">Protein transport</keyword>
<feature type="region of interest" description="Disordered" evidence="9">
    <location>
        <begin position="129"/>
        <end position="158"/>
    </location>
</feature>
<keyword evidence="11" id="KW-1185">Reference proteome</keyword>
<accession>A0A0D3IFC0</accession>
<protein>
    <recommendedName>
        <fullName evidence="8">Vesicle transport protein</fullName>
    </recommendedName>
</protein>
<feature type="transmembrane region" description="Helical" evidence="8">
    <location>
        <begin position="91"/>
        <end position="109"/>
    </location>
</feature>
<evidence type="ECO:0000256" key="3">
    <source>
        <dbReference type="ARBA" id="ARBA00022692"/>
    </source>
</evidence>
<evidence type="ECO:0000256" key="6">
    <source>
        <dbReference type="ARBA" id="ARBA00023136"/>
    </source>
</evidence>
<feature type="transmembrane region" description="Helical" evidence="8">
    <location>
        <begin position="57"/>
        <end position="79"/>
    </location>
</feature>
<reference evidence="11" key="1">
    <citation type="journal article" date="2013" name="Nature">
        <title>Pan genome of the phytoplankton Emiliania underpins its global distribution.</title>
        <authorList>
            <person name="Read B.A."/>
            <person name="Kegel J."/>
            <person name="Klute M.J."/>
            <person name="Kuo A."/>
            <person name="Lefebvre S.C."/>
            <person name="Maumus F."/>
            <person name="Mayer C."/>
            <person name="Miller J."/>
            <person name="Monier A."/>
            <person name="Salamov A."/>
            <person name="Young J."/>
            <person name="Aguilar M."/>
            <person name="Claverie J.M."/>
            <person name="Frickenhaus S."/>
            <person name="Gonzalez K."/>
            <person name="Herman E.K."/>
            <person name="Lin Y.C."/>
            <person name="Napier J."/>
            <person name="Ogata H."/>
            <person name="Sarno A.F."/>
            <person name="Shmutz J."/>
            <person name="Schroeder D."/>
            <person name="de Vargas C."/>
            <person name="Verret F."/>
            <person name="von Dassow P."/>
            <person name="Valentin K."/>
            <person name="Van de Peer Y."/>
            <person name="Wheeler G."/>
            <person name="Dacks J.B."/>
            <person name="Delwiche C.F."/>
            <person name="Dyhrman S.T."/>
            <person name="Glockner G."/>
            <person name="John U."/>
            <person name="Richards T."/>
            <person name="Worden A.Z."/>
            <person name="Zhang X."/>
            <person name="Grigoriev I.V."/>
            <person name="Allen A.E."/>
            <person name="Bidle K."/>
            <person name="Borodovsky M."/>
            <person name="Bowler C."/>
            <person name="Brownlee C."/>
            <person name="Cock J.M."/>
            <person name="Elias M."/>
            <person name="Gladyshev V.N."/>
            <person name="Groth M."/>
            <person name="Guda C."/>
            <person name="Hadaegh A."/>
            <person name="Iglesias-Rodriguez M.D."/>
            <person name="Jenkins J."/>
            <person name="Jones B.M."/>
            <person name="Lawson T."/>
            <person name="Leese F."/>
            <person name="Lindquist E."/>
            <person name="Lobanov A."/>
            <person name="Lomsadze A."/>
            <person name="Malik S.B."/>
            <person name="Marsh M.E."/>
            <person name="Mackinder L."/>
            <person name="Mock T."/>
            <person name="Mueller-Roeber B."/>
            <person name="Pagarete A."/>
            <person name="Parker M."/>
            <person name="Probert I."/>
            <person name="Quesneville H."/>
            <person name="Raines C."/>
            <person name="Rensing S.A."/>
            <person name="Riano-Pachon D.M."/>
            <person name="Richier S."/>
            <person name="Rokitta S."/>
            <person name="Shiraiwa Y."/>
            <person name="Soanes D.M."/>
            <person name="van der Giezen M."/>
            <person name="Wahlund T.M."/>
            <person name="Williams B."/>
            <person name="Wilson W."/>
            <person name="Wolfe G."/>
            <person name="Wurch L.L."/>
        </authorList>
    </citation>
    <scope>NUCLEOTIDE SEQUENCE</scope>
</reference>
<dbReference type="PaxDb" id="2903-EOD09955"/>
<dbReference type="PANTHER" id="PTHR23137:SF36">
    <property type="entry name" value="VESICLE TRANSPORT PROTEIN SFT2C"/>
    <property type="match status" value="1"/>
</dbReference>